<dbReference type="Pfam" id="PF00990">
    <property type="entry name" value="GGDEF"/>
    <property type="match status" value="1"/>
</dbReference>
<keyword evidence="2 6" id="KW-0812">Transmembrane</keyword>
<dbReference type="NCBIfam" id="TIGR00229">
    <property type="entry name" value="sensory_box"/>
    <property type="match status" value="1"/>
</dbReference>
<sequence length="696" mass="75437">MPATPETVSPRAAQVRLDTSLTAFIGAALVLVVGLSVTLCGMLWNRNRVIAAAHLRLDAQMERLQRDIAQRFIQPVYGLKGARGTIAALHGNVDRAAFRSYVESRDLPNEFPGVRGFGFAPMVKRDQLEAFIAAQRADGAPQFNVRTSGQAPDLYVIAHVEPLSQNYPAWGFDLGSEAIRRRAIEQAIDTGDATLSAPVPLVQDRHHGPGFLTLVPVFRAGSDPVNIAQRRQALLGLLYAPLVAEEILSGLTESLAEPVDFRLVVDDGDGTEDLLLDSATGIQALNARPQARPGFAERMVAGERRLQIGGRAFRLEAAQSLVYEHTVIDAAGWGLGLTGSALTVLLAFTAWLLLAGRERAQALADAMTIDLQRLAMDQEAMLDNDLVGIAKLRHRHIVWKNRALDRIFGYGADELLGQPARLFYLDDEAYTQIGHTAYPTLSAGGHYRCQLQMRRKDGSQVWIDLNGVALPGGVNEDLSLWLMVDITQSKAYEQSVEQAAFHDPLTGLPNRILLGDRLQHALAAAQRQDHGVAVAYLDLDGFKKINDTHGHEAGDEVLKTVAQQLTEGIRASDTAARLGGDEFVLVLSPVSGRVESQAILERVLRRLMQPITLSSGTVVQVGSSIGVAHYPADASQADPLMSLADQAMYESKRGGRCRIRLLNGGAPPVIVDLRDRADESPGDAPHVQRAGSSTRA</sequence>
<feature type="transmembrane region" description="Helical" evidence="6">
    <location>
        <begin position="330"/>
        <end position="354"/>
    </location>
</feature>
<feature type="domain" description="GGDEF" evidence="9">
    <location>
        <begin position="530"/>
        <end position="664"/>
    </location>
</feature>
<evidence type="ECO:0000313" key="10">
    <source>
        <dbReference type="EMBL" id="UXH76812.1"/>
    </source>
</evidence>
<evidence type="ECO:0000256" key="4">
    <source>
        <dbReference type="ARBA" id="ARBA00023136"/>
    </source>
</evidence>
<dbReference type="SUPFAM" id="SSF55073">
    <property type="entry name" value="Nucleotide cyclase"/>
    <property type="match status" value="1"/>
</dbReference>
<dbReference type="PANTHER" id="PTHR46663:SF3">
    <property type="entry name" value="SLL0267 PROTEIN"/>
    <property type="match status" value="1"/>
</dbReference>
<dbReference type="InterPro" id="IPR035965">
    <property type="entry name" value="PAS-like_dom_sf"/>
</dbReference>
<dbReference type="InterPro" id="IPR042240">
    <property type="entry name" value="CHASE_sf"/>
</dbReference>
<dbReference type="NCBIfam" id="TIGR00254">
    <property type="entry name" value="GGDEF"/>
    <property type="match status" value="1"/>
</dbReference>
<keyword evidence="3 6" id="KW-1133">Transmembrane helix</keyword>
<name>A0ABY6AUX8_9BURK</name>
<dbReference type="Gene3D" id="3.30.70.270">
    <property type="match status" value="1"/>
</dbReference>
<keyword evidence="4 6" id="KW-0472">Membrane</keyword>
<evidence type="ECO:0000259" key="7">
    <source>
        <dbReference type="PROSITE" id="PS50113"/>
    </source>
</evidence>
<dbReference type="Pfam" id="PF03924">
    <property type="entry name" value="CHASE"/>
    <property type="match status" value="1"/>
</dbReference>
<evidence type="ECO:0000256" key="2">
    <source>
        <dbReference type="ARBA" id="ARBA00022692"/>
    </source>
</evidence>
<keyword evidence="11" id="KW-1185">Reference proteome</keyword>
<dbReference type="InterPro" id="IPR052163">
    <property type="entry name" value="DGC-Regulatory_Protein"/>
</dbReference>
<evidence type="ECO:0000259" key="9">
    <source>
        <dbReference type="PROSITE" id="PS50887"/>
    </source>
</evidence>
<dbReference type="InterPro" id="IPR006189">
    <property type="entry name" value="CHASE_dom"/>
</dbReference>
<comment type="subcellular location">
    <subcellularLocation>
        <location evidence="1">Membrane</location>
    </subcellularLocation>
</comment>
<evidence type="ECO:0000256" key="3">
    <source>
        <dbReference type="ARBA" id="ARBA00022989"/>
    </source>
</evidence>
<protein>
    <submittedName>
        <fullName evidence="10">CHASE domain-containing protein</fullName>
    </submittedName>
</protein>
<evidence type="ECO:0000256" key="5">
    <source>
        <dbReference type="SAM" id="MobiDB-lite"/>
    </source>
</evidence>
<dbReference type="EMBL" id="CP104562">
    <property type="protein sequence ID" value="UXH76812.1"/>
    <property type="molecule type" value="Genomic_DNA"/>
</dbReference>
<dbReference type="RefSeq" id="WP_261756551.1">
    <property type="nucleotide sequence ID" value="NZ_CP104562.2"/>
</dbReference>
<reference evidence="10" key="1">
    <citation type="submission" date="2022-10" db="EMBL/GenBank/DDBJ databases">
        <title>Characterization and whole genome sequencing of a new Roseateles species, isolated from fresh water.</title>
        <authorList>
            <person name="Guliayeva D.Y."/>
            <person name="Akhremchuk A.E."/>
            <person name="Sikolenko M.A."/>
            <person name="Valentovich L.N."/>
            <person name="Sidarenka A.V."/>
        </authorList>
    </citation>
    <scope>NUCLEOTIDE SEQUENCE</scope>
    <source>
        <strain evidence="10">BIM B-1768</strain>
    </source>
</reference>
<dbReference type="InterPro" id="IPR000160">
    <property type="entry name" value="GGDEF_dom"/>
</dbReference>
<dbReference type="InterPro" id="IPR029787">
    <property type="entry name" value="Nucleotide_cyclase"/>
</dbReference>
<dbReference type="SUPFAM" id="SSF55785">
    <property type="entry name" value="PYP-like sensor domain (PAS domain)"/>
    <property type="match status" value="1"/>
</dbReference>
<evidence type="ECO:0000256" key="1">
    <source>
        <dbReference type="ARBA" id="ARBA00004370"/>
    </source>
</evidence>
<dbReference type="InterPro" id="IPR000700">
    <property type="entry name" value="PAS-assoc_C"/>
</dbReference>
<dbReference type="PROSITE" id="PS50113">
    <property type="entry name" value="PAC"/>
    <property type="match status" value="1"/>
</dbReference>
<organism evidence="10 11">
    <name type="scientific">Roseateles amylovorans</name>
    <dbReference type="NCBI Taxonomy" id="2978473"/>
    <lineage>
        <taxon>Bacteria</taxon>
        <taxon>Pseudomonadati</taxon>
        <taxon>Pseudomonadota</taxon>
        <taxon>Betaproteobacteria</taxon>
        <taxon>Burkholderiales</taxon>
        <taxon>Sphaerotilaceae</taxon>
        <taxon>Roseateles</taxon>
    </lineage>
</organism>
<dbReference type="PROSITE" id="PS50839">
    <property type="entry name" value="CHASE"/>
    <property type="match status" value="1"/>
</dbReference>
<dbReference type="SMART" id="SM00267">
    <property type="entry name" value="GGDEF"/>
    <property type="match status" value="1"/>
</dbReference>
<dbReference type="Gene3D" id="3.30.450.350">
    <property type="entry name" value="CHASE domain"/>
    <property type="match status" value="1"/>
</dbReference>
<evidence type="ECO:0000313" key="11">
    <source>
        <dbReference type="Proteomes" id="UP001064933"/>
    </source>
</evidence>
<dbReference type="InterPro" id="IPR000014">
    <property type="entry name" value="PAS"/>
</dbReference>
<gene>
    <name evidence="10" type="ORF">N4261_17460</name>
</gene>
<dbReference type="CDD" id="cd01949">
    <property type="entry name" value="GGDEF"/>
    <property type="match status" value="1"/>
</dbReference>
<dbReference type="Pfam" id="PF13426">
    <property type="entry name" value="PAS_9"/>
    <property type="match status" value="1"/>
</dbReference>
<dbReference type="Gene3D" id="3.30.450.20">
    <property type="entry name" value="PAS domain"/>
    <property type="match status" value="1"/>
</dbReference>
<feature type="domain" description="PAC" evidence="7">
    <location>
        <begin position="447"/>
        <end position="498"/>
    </location>
</feature>
<feature type="domain" description="CHASE" evidence="8">
    <location>
        <begin position="89"/>
        <end position="257"/>
    </location>
</feature>
<dbReference type="SMART" id="SM01079">
    <property type="entry name" value="CHASE"/>
    <property type="match status" value="1"/>
</dbReference>
<dbReference type="PROSITE" id="PS50887">
    <property type="entry name" value="GGDEF"/>
    <property type="match status" value="1"/>
</dbReference>
<feature type="region of interest" description="Disordered" evidence="5">
    <location>
        <begin position="676"/>
        <end position="696"/>
    </location>
</feature>
<feature type="transmembrane region" description="Helical" evidence="6">
    <location>
        <begin position="21"/>
        <end position="44"/>
    </location>
</feature>
<dbReference type="InterPro" id="IPR043128">
    <property type="entry name" value="Rev_trsase/Diguanyl_cyclase"/>
</dbReference>
<proteinExistence type="predicted"/>
<dbReference type="Proteomes" id="UP001064933">
    <property type="component" value="Chromosome"/>
</dbReference>
<dbReference type="CDD" id="cd00130">
    <property type="entry name" value="PAS"/>
    <property type="match status" value="1"/>
</dbReference>
<evidence type="ECO:0000256" key="6">
    <source>
        <dbReference type="SAM" id="Phobius"/>
    </source>
</evidence>
<accession>A0ABY6AUX8</accession>
<dbReference type="PANTHER" id="PTHR46663">
    <property type="entry name" value="DIGUANYLATE CYCLASE DGCT-RELATED"/>
    <property type="match status" value="1"/>
</dbReference>
<evidence type="ECO:0000259" key="8">
    <source>
        <dbReference type="PROSITE" id="PS50839"/>
    </source>
</evidence>